<dbReference type="PANTHER" id="PTHR13400:SF4">
    <property type="entry name" value="COILED-COIL DOMAIN-CONTAINING PROTEIN 28A-LIKE PROTEIN"/>
    <property type="match status" value="1"/>
</dbReference>
<feature type="compositionally biased region" description="Low complexity" evidence="1">
    <location>
        <begin position="69"/>
        <end position="88"/>
    </location>
</feature>
<dbReference type="PANTHER" id="PTHR13400">
    <property type="entry name" value="CHEMOKINE C-C MOTIF RECEPTOR 1"/>
    <property type="match status" value="1"/>
</dbReference>
<organism evidence="2 3">
    <name type="scientific">Branchiostoma belcheri</name>
    <name type="common">Amphioxus</name>
    <dbReference type="NCBI Taxonomy" id="7741"/>
    <lineage>
        <taxon>Eukaryota</taxon>
        <taxon>Metazoa</taxon>
        <taxon>Chordata</taxon>
        <taxon>Cephalochordata</taxon>
        <taxon>Leptocardii</taxon>
        <taxon>Amphioxiformes</taxon>
        <taxon>Branchiostomatidae</taxon>
        <taxon>Branchiostoma</taxon>
    </lineage>
</organism>
<dbReference type="InterPro" id="IPR025271">
    <property type="entry name" value="CCDC28"/>
</dbReference>
<evidence type="ECO:0000313" key="3">
    <source>
        <dbReference type="RefSeq" id="XP_019647787.1"/>
    </source>
</evidence>
<evidence type="ECO:0000313" key="2">
    <source>
        <dbReference type="Proteomes" id="UP000515135"/>
    </source>
</evidence>
<dbReference type="Pfam" id="PF13270">
    <property type="entry name" value="CCDC28"/>
    <property type="match status" value="1"/>
</dbReference>
<dbReference type="OrthoDB" id="9977011at2759"/>
<keyword evidence="2" id="KW-1185">Reference proteome</keyword>
<feature type="compositionally biased region" description="Basic and acidic residues" evidence="1">
    <location>
        <begin position="1"/>
        <end position="13"/>
    </location>
</feature>
<reference evidence="3" key="1">
    <citation type="submission" date="2025-08" db="UniProtKB">
        <authorList>
            <consortium name="RefSeq"/>
        </authorList>
    </citation>
    <scope>IDENTIFICATION</scope>
    <source>
        <tissue evidence="3">Gonad</tissue>
    </source>
</reference>
<gene>
    <name evidence="3" type="primary">LOC109488075</name>
</gene>
<dbReference type="RefSeq" id="XP_019647787.1">
    <property type="nucleotide sequence ID" value="XM_019792228.1"/>
</dbReference>
<feature type="region of interest" description="Disordered" evidence="1">
    <location>
        <begin position="181"/>
        <end position="205"/>
    </location>
</feature>
<name>A0A6P5AXP1_BRABE</name>
<dbReference type="AlphaFoldDB" id="A0A6P5AXP1"/>
<accession>A0A6P5AXP1</accession>
<protein>
    <submittedName>
        <fullName evidence="3">Coiled-coil domain-containing protein 28B-like</fullName>
    </submittedName>
</protein>
<dbReference type="Proteomes" id="UP000515135">
    <property type="component" value="Unplaced"/>
</dbReference>
<evidence type="ECO:0000256" key="1">
    <source>
        <dbReference type="SAM" id="MobiDB-lite"/>
    </source>
</evidence>
<feature type="region of interest" description="Disordered" evidence="1">
    <location>
        <begin position="1"/>
        <end position="90"/>
    </location>
</feature>
<proteinExistence type="predicted"/>
<dbReference type="GeneID" id="109488075"/>
<sequence>MEEKKAQHSEKSKMSTSRRMSAPGGRESQREQAPPSHSQSNHSRGAAASATALPKPPPHSRSNNRAVPRGASSGRIATGASSSRSTARPCKEHSFLTDVADVRQMEQGLISLLHDFHSGKLQAFGKDCSFEKMDNVREMQEKLARLHFDLDAAQENYGLDSEEAKASANKHLDQLLGNLDQLSQSIQSLHPKETPPANRQDTTPG</sequence>
<dbReference type="KEGG" id="bbel:109488075"/>